<feature type="transmembrane region" description="Helical" evidence="1">
    <location>
        <begin position="46"/>
        <end position="63"/>
    </location>
</feature>
<feature type="transmembrane region" description="Helical" evidence="1">
    <location>
        <begin position="84"/>
        <end position="115"/>
    </location>
</feature>
<name>A0A2Z2MNV0_9EURY</name>
<keyword evidence="1" id="KW-0812">Transmembrane</keyword>
<protein>
    <submittedName>
        <fullName evidence="2">Uncharacterized protein</fullName>
    </submittedName>
</protein>
<evidence type="ECO:0000313" key="3">
    <source>
        <dbReference type="Proteomes" id="UP000250125"/>
    </source>
</evidence>
<proteinExistence type="predicted"/>
<accession>A0A2Z2MNV0</accession>
<evidence type="ECO:0000313" key="2">
    <source>
        <dbReference type="EMBL" id="ASJ08337.1"/>
    </source>
</evidence>
<dbReference type="Proteomes" id="UP000250125">
    <property type="component" value="Chromosome"/>
</dbReference>
<sequence>MGIRNVLSEFWVEFLFIYLFIPVVFSIYVLATPVSERFPGLGWDGLKSFVYWAGFSLAIYFALMRNPRQRRIAEKYHRSKRTMAYYILSVALVAFLPIQSHYALPLIVILTIFFVHRTYEIRLEEMSIKEGKGLS</sequence>
<organism evidence="2 3">
    <name type="scientific">Thermococcus siculi</name>
    <dbReference type="NCBI Taxonomy" id="72803"/>
    <lineage>
        <taxon>Archaea</taxon>
        <taxon>Methanobacteriati</taxon>
        <taxon>Methanobacteriota</taxon>
        <taxon>Thermococci</taxon>
        <taxon>Thermococcales</taxon>
        <taxon>Thermococcaceae</taxon>
        <taxon>Thermococcus</taxon>
    </lineage>
</organism>
<dbReference type="EMBL" id="CP015103">
    <property type="protein sequence ID" value="ASJ08337.1"/>
    <property type="molecule type" value="Genomic_DNA"/>
</dbReference>
<keyword evidence="1" id="KW-1133">Transmembrane helix</keyword>
<keyword evidence="3" id="KW-1185">Reference proteome</keyword>
<reference evidence="2 3" key="1">
    <citation type="submission" date="2016-04" db="EMBL/GenBank/DDBJ databases">
        <title>Complete genome sequence of Thermococcus siculi type strain RG-20.</title>
        <authorList>
            <person name="Oger P.M."/>
        </authorList>
    </citation>
    <scope>NUCLEOTIDE SEQUENCE [LARGE SCALE GENOMIC DNA]</scope>
    <source>
        <strain evidence="2 3">RG-20</strain>
    </source>
</reference>
<keyword evidence="1" id="KW-0472">Membrane</keyword>
<dbReference type="KEGG" id="tsl:A3L11_03460"/>
<evidence type="ECO:0000256" key="1">
    <source>
        <dbReference type="SAM" id="Phobius"/>
    </source>
</evidence>
<gene>
    <name evidence="2" type="ORF">A3L11_03460</name>
</gene>
<feature type="transmembrane region" description="Helical" evidence="1">
    <location>
        <begin position="12"/>
        <end position="31"/>
    </location>
</feature>
<dbReference type="AlphaFoldDB" id="A0A2Z2MNV0"/>